<feature type="transmembrane region" description="Helical" evidence="9">
    <location>
        <begin position="640"/>
        <end position="659"/>
    </location>
</feature>
<dbReference type="EMBL" id="BPLQ01015235">
    <property type="protein sequence ID" value="GIY86630.1"/>
    <property type="molecule type" value="Genomic_DNA"/>
</dbReference>
<dbReference type="InterPro" id="IPR036058">
    <property type="entry name" value="Kazal_dom_sf"/>
</dbReference>
<dbReference type="PANTHER" id="PTHR11388">
    <property type="entry name" value="ORGANIC ANION TRANSPORTER"/>
    <property type="match status" value="1"/>
</dbReference>
<feature type="transmembrane region" description="Helical" evidence="9">
    <location>
        <begin position="844"/>
        <end position="866"/>
    </location>
</feature>
<feature type="transmembrane region" description="Helical" evidence="9">
    <location>
        <begin position="488"/>
        <end position="511"/>
    </location>
</feature>
<evidence type="ECO:0000256" key="1">
    <source>
        <dbReference type="ARBA" id="ARBA00004651"/>
    </source>
</evidence>
<feature type="region of interest" description="Disordered" evidence="8">
    <location>
        <begin position="130"/>
        <end position="155"/>
    </location>
</feature>
<dbReference type="SUPFAM" id="SSF103473">
    <property type="entry name" value="MFS general substrate transporter"/>
    <property type="match status" value="1"/>
</dbReference>
<accession>A0AAV4WXG7</accession>
<evidence type="ECO:0000313" key="12">
    <source>
        <dbReference type="Proteomes" id="UP001054837"/>
    </source>
</evidence>
<evidence type="ECO:0000256" key="9">
    <source>
        <dbReference type="SAM" id="Phobius"/>
    </source>
</evidence>
<evidence type="ECO:0000256" key="8">
    <source>
        <dbReference type="SAM" id="MobiDB-lite"/>
    </source>
</evidence>
<evidence type="ECO:0000256" key="6">
    <source>
        <dbReference type="ARBA" id="ARBA00023136"/>
    </source>
</evidence>
<evidence type="ECO:0000256" key="2">
    <source>
        <dbReference type="ARBA" id="ARBA00009657"/>
    </source>
</evidence>
<gene>
    <name evidence="11" type="primary">Slco3a1</name>
    <name evidence="11" type="ORF">CDAR_468001</name>
</gene>
<dbReference type="GO" id="GO:0043252">
    <property type="term" value="P:sodium-independent organic anion transport"/>
    <property type="evidence" value="ECO:0007669"/>
    <property type="project" value="TreeGrafter"/>
</dbReference>
<evidence type="ECO:0000256" key="5">
    <source>
        <dbReference type="ARBA" id="ARBA00022989"/>
    </source>
</evidence>
<comment type="similarity">
    <text evidence="2">Belongs to the organo anion transporter (TC 2.A.60) family.</text>
</comment>
<dbReference type="Proteomes" id="UP001054837">
    <property type="component" value="Unassembled WGS sequence"/>
</dbReference>
<dbReference type="SUPFAM" id="SSF100895">
    <property type="entry name" value="Kazal-type serine protease inhibitors"/>
    <property type="match status" value="1"/>
</dbReference>
<evidence type="ECO:0000256" key="3">
    <source>
        <dbReference type="ARBA" id="ARBA00022475"/>
    </source>
</evidence>
<dbReference type="AlphaFoldDB" id="A0AAV4WXG7"/>
<dbReference type="InterPro" id="IPR002350">
    <property type="entry name" value="Kazal_dom"/>
</dbReference>
<proteinExistence type="inferred from homology"/>
<dbReference type="CDD" id="cd17336">
    <property type="entry name" value="MFS_SLCO_OATP"/>
    <property type="match status" value="1"/>
</dbReference>
<reference evidence="11 12" key="1">
    <citation type="submission" date="2021-06" db="EMBL/GenBank/DDBJ databases">
        <title>Caerostris darwini draft genome.</title>
        <authorList>
            <person name="Kono N."/>
            <person name="Arakawa K."/>
        </authorList>
    </citation>
    <scope>NUCLEOTIDE SEQUENCE [LARGE SCALE GENOMIC DNA]</scope>
</reference>
<feature type="transmembrane region" description="Helical" evidence="9">
    <location>
        <begin position="791"/>
        <end position="816"/>
    </location>
</feature>
<feature type="transmembrane region" description="Helical" evidence="9">
    <location>
        <begin position="391"/>
        <end position="410"/>
    </location>
</feature>
<feature type="compositionally biased region" description="Basic and acidic residues" evidence="8">
    <location>
        <begin position="145"/>
        <end position="155"/>
    </location>
</feature>
<dbReference type="GO" id="GO:0016323">
    <property type="term" value="C:basolateral plasma membrane"/>
    <property type="evidence" value="ECO:0007669"/>
    <property type="project" value="TreeGrafter"/>
</dbReference>
<keyword evidence="7" id="KW-1015">Disulfide bond</keyword>
<evidence type="ECO:0000313" key="11">
    <source>
        <dbReference type="EMBL" id="GIY86630.1"/>
    </source>
</evidence>
<evidence type="ECO:0000256" key="4">
    <source>
        <dbReference type="ARBA" id="ARBA00022692"/>
    </source>
</evidence>
<organism evidence="11 12">
    <name type="scientific">Caerostris darwini</name>
    <dbReference type="NCBI Taxonomy" id="1538125"/>
    <lineage>
        <taxon>Eukaryota</taxon>
        <taxon>Metazoa</taxon>
        <taxon>Ecdysozoa</taxon>
        <taxon>Arthropoda</taxon>
        <taxon>Chelicerata</taxon>
        <taxon>Arachnida</taxon>
        <taxon>Araneae</taxon>
        <taxon>Araneomorphae</taxon>
        <taxon>Entelegynae</taxon>
        <taxon>Araneoidea</taxon>
        <taxon>Araneidae</taxon>
        <taxon>Caerostris</taxon>
    </lineage>
</organism>
<protein>
    <submittedName>
        <fullName evidence="11">Solute carrier organic anion transporter family member 3A1</fullName>
    </submittedName>
</protein>
<feature type="transmembrane region" description="Helical" evidence="9">
    <location>
        <begin position="321"/>
        <end position="339"/>
    </location>
</feature>
<keyword evidence="3" id="KW-1003">Cell membrane</keyword>
<dbReference type="Gene3D" id="1.20.1250.20">
    <property type="entry name" value="MFS general substrate transporter like domains"/>
    <property type="match status" value="1"/>
</dbReference>
<dbReference type="InterPro" id="IPR004156">
    <property type="entry name" value="OATP"/>
</dbReference>
<feature type="transmembrane region" description="Helical" evidence="9">
    <location>
        <begin position="531"/>
        <end position="555"/>
    </location>
</feature>
<evidence type="ECO:0000256" key="7">
    <source>
        <dbReference type="ARBA" id="ARBA00023157"/>
    </source>
</evidence>
<name>A0AAV4WXG7_9ARAC</name>
<dbReference type="PROSITE" id="PS51465">
    <property type="entry name" value="KAZAL_2"/>
    <property type="match status" value="1"/>
</dbReference>
<keyword evidence="6 9" id="KW-0472">Membrane</keyword>
<feature type="transmembrane region" description="Helical" evidence="9">
    <location>
        <begin position="616"/>
        <end position="634"/>
    </location>
</feature>
<dbReference type="Pfam" id="PF03137">
    <property type="entry name" value="OATP"/>
    <property type="match status" value="2"/>
</dbReference>
<feature type="transmembrane region" description="Helical" evidence="9">
    <location>
        <begin position="448"/>
        <end position="468"/>
    </location>
</feature>
<dbReference type="Pfam" id="PF07648">
    <property type="entry name" value="Kazal_2"/>
    <property type="match status" value="1"/>
</dbReference>
<sequence>MNDKEITQCPQEIISDMSAQKCGVMNSMTDEINGCSKLLTGFQDKDNTINAAMDSQDIKELIENKEAKNLGDDVCYSNELMDTSDECTRKSELSNASKGNDVTSMNAKEVIERDCPDVISDCRALENSTVDRDDATELQNSNHSLRNESKLESSEEHLQKDHLQIPNMLVNCVEDENIAASVPLNGRVKEINGQPNDLVINNANKPVNKELEHVKKTESDLIPESCPPYHDFKSHEPISSQAVEVTKNQPLEKSPSQIKNGLYLERKYVSKDNGKTKDLSEKTDYIINKNDLLDDDEDPDTICGIGHFRPKWLQPWATPKVFLSLYSILGVVSGAYYAYRVGALTTLEKRFAFDSQTSGTIMMVDEITPVLLGPFIGYFGGKTHRPRMFGLGMLISTLCCFVSALPYFLYGPSPHLNIANVKNGTTFEMCDDVARKENCNADDRPPTIAAVLLLMFAGFLKGFGNLAYHSIGLSYMDDISKKKNTPVYFAVSFSLRLMGPMIGFVMSYYFLKIYENPLDNPGYGPEDPRWIGAWWIGFLLQGILLLMFSLPLALFPRRLRGQKRLPDSDKKRGGSFTGLAAALKRLGKKSSLHSYCYKYINGLSASDANLLSGPPGIAAIMLSTILGGYLIWKFKPSTKFLIGAMVLLEAIGAVGYLILMIPKCEKIQMHNFGMDDNGLILDGGCNFNCNCTTKTFSPVCGSDGKTVYFSPCYAGCQESSNKTFSECSCIADSDANNHYYAKEGFCVSEDCWSQTLGYVITLPILQFITSLLRIQYTIVLLRSISPEDKSVALGTFESLVCIFGFVPYMIIIGALVDSTCLVWEKSCGETGNCWFYEMDQFNNILHAISAGFTGLSAVTLMATYFLSHHIRDLYEEDEDIEGTVVNHKEIEATKGDLEMNSLTKL</sequence>
<feature type="transmembrane region" description="Helical" evidence="9">
    <location>
        <begin position="359"/>
        <end position="379"/>
    </location>
</feature>
<keyword evidence="12" id="KW-1185">Reference proteome</keyword>
<comment type="caution">
    <text evidence="11">The sequence shown here is derived from an EMBL/GenBank/DDBJ whole genome shotgun (WGS) entry which is preliminary data.</text>
</comment>
<dbReference type="PANTHER" id="PTHR11388:SF76">
    <property type="entry name" value="SOLUTE CARRIER ORGANIC ANION TRANSPORTER FAMILY MEMBER"/>
    <property type="match status" value="1"/>
</dbReference>
<dbReference type="GO" id="GO:0015347">
    <property type="term" value="F:sodium-independent organic anion transmembrane transporter activity"/>
    <property type="evidence" value="ECO:0007669"/>
    <property type="project" value="TreeGrafter"/>
</dbReference>
<dbReference type="InterPro" id="IPR036259">
    <property type="entry name" value="MFS_trans_sf"/>
</dbReference>
<evidence type="ECO:0000259" key="10">
    <source>
        <dbReference type="PROSITE" id="PS51465"/>
    </source>
</evidence>
<comment type="subcellular location">
    <subcellularLocation>
        <location evidence="1">Cell membrane</location>
        <topology evidence="1">Multi-pass membrane protein</topology>
    </subcellularLocation>
</comment>
<keyword evidence="4 9" id="KW-0812">Transmembrane</keyword>
<keyword evidence="5 9" id="KW-1133">Transmembrane helix</keyword>
<feature type="domain" description="Kazal-like" evidence="10">
    <location>
        <begin position="679"/>
        <end position="731"/>
    </location>
</feature>